<keyword evidence="4" id="KW-1185">Reference proteome</keyword>
<reference evidence="3" key="1">
    <citation type="submission" date="2022-11" db="EMBL/GenBank/DDBJ databases">
        <authorList>
            <person name="Hyden B.L."/>
            <person name="Feng K."/>
            <person name="Yates T."/>
            <person name="Jawdy S."/>
            <person name="Smart L.B."/>
            <person name="Muchero W."/>
        </authorList>
    </citation>
    <scope>NUCLEOTIDE SEQUENCE</scope>
    <source>
        <tissue evidence="3">Shoot tip</tissue>
    </source>
</reference>
<comment type="caution">
    <text evidence="3">The sequence shown here is derived from an EMBL/GenBank/DDBJ whole genome shotgun (WGS) entry which is preliminary data.</text>
</comment>
<sequence>MKFHSRNNQCSPNKGGRHQHAERQAFKLGKWRAAGDGENSVGYPLGWFSGARPSSKVRLRDSYSGLFAGFPLAMGRSERPQNNGGKGFGRLIGVRLVLLGCFLAIRLASSPAWAGFFRTGLFSALFS</sequence>
<feature type="transmembrane region" description="Helical" evidence="2">
    <location>
        <begin position="96"/>
        <end position="117"/>
    </location>
</feature>
<reference evidence="3" key="2">
    <citation type="journal article" date="2023" name="Int. J. Mol. Sci.">
        <title>De Novo Assembly and Annotation of 11 Diverse Shrub Willow (Salix) Genomes Reveals Novel Gene Organization in Sex-Linked Regions.</title>
        <authorList>
            <person name="Hyden B."/>
            <person name="Feng K."/>
            <person name="Yates T.B."/>
            <person name="Jawdy S."/>
            <person name="Cereghino C."/>
            <person name="Smart L.B."/>
            <person name="Muchero W."/>
        </authorList>
    </citation>
    <scope>NUCLEOTIDE SEQUENCE [LARGE SCALE GENOMIC DNA]</scope>
    <source>
        <tissue evidence="3">Shoot tip</tissue>
    </source>
</reference>
<feature type="compositionally biased region" description="Polar residues" evidence="1">
    <location>
        <begin position="1"/>
        <end position="12"/>
    </location>
</feature>
<evidence type="ECO:0000256" key="2">
    <source>
        <dbReference type="SAM" id="Phobius"/>
    </source>
</evidence>
<accession>A0A9Q0PSI0</accession>
<dbReference type="Proteomes" id="UP001151529">
    <property type="component" value="Chromosome 13"/>
</dbReference>
<keyword evidence="2" id="KW-0472">Membrane</keyword>
<protein>
    <submittedName>
        <fullName evidence="3">Uncharacterized protein</fullName>
    </submittedName>
</protein>
<evidence type="ECO:0000256" key="1">
    <source>
        <dbReference type="SAM" id="MobiDB-lite"/>
    </source>
</evidence>
<proteinExistence type="predicted"/>
<evidence type="ECO:0000313" key="3">
    <source>
        <dbReference type="EMBL" id="KAJ6693231.1"/>
    </source>
</evidence>
<keyword evidence="2" id="KW-1133">Transmembrane helix</keyword>
<evidence type="ECO:0000313" key="4">
    <source>
        <dbReference type="Proteomes" id="UP001151529"/>
    </source>
</evidence>
<dbReference type="EMBL" id="JAPFFL010000011">
    <property type="protein sequence ID" value="KAJ6693231.1"/>
    <property type="molecule type" value="Genomic_DNA"/>
</dbReference>
<name>A0A9Q0PSI0_SALVM</name>
<keyword evidence="2" id="KW-0812">Transmembrane</keyword>
<gene>
    <name evidence="3" type="ORF">OIU85_004035</name>
</gene>
<dbReference type="AlphaFoldDB" id="A0A9Q0PSI0"/>
<feature type="region of interest" description="Disordered" evidence="1">
    <location>
        <begin position="1"/>
        <end position="22"/>
    </location>
</feature>
<organism evidence="3 4">
    <name type="scientific">Salix viminalis</name>
    <name type="common">Common osier</name>
    <name type="synonym">Basket willow</name>
    <dbReference type="NCBI Taxonomy" id="40686"/>
    <lineage>
        <taxon>Eukaryota</taxon>
        <taxon>Viridiplantae</taxon>
        <taxon>Streptophyta</taxon>
        <taxon>Embryophyta</taxon>
        <taxon>Tracheophyta</taxon>
        <taxon>Spermatophyta</taxon>
        <taxon>Magnoliopsida</taxon>
        <taxon>eudicotyledons</taxon>
        <taxon>Gunneridae</taxon>
        <taxon>Pentapetalae</taxon>
        <taxon>rosids</taxon>
        <taxon>fabids</taxon>
        <taxon>Malpighiales</taxon>
        <taxon>Salicaceae</taxon>
        <taxon>Saliceae</taxon>
        <taxon>Salix</taxon>
    </lineage>
</organism>